<comment type="caution">
    <text evidence="2">The sequence shown here is derived from an EMBL/GenBank/DDBJ whole genome shotgun (WGS) entry which is preliminary data.</text>
</comment>
<dbReference type="PANTHER" id="PTHR41282:SF1">
    <property type="entry name" value="CONSERVED TRANSMEMBRANE PROTEIN-RELATED"/>
    <property type="match status" value="1"/>
</dbReference>
<keyword evidence="1" id="KW-1133">Transmembrane helix</keyword>
<protein>
    <submittedName>
        <fullName evidence="2">Bax inhibitor-1/YccA family protein</fullName>
    </submittedName>
</protein>
<dbReference type="InterPro" id="IPR010539">
    <property type="entry name" value="BaxI_1-like"/>
</dbReference>
<accession>A0ABW1SY22</accession>
<keyword evidence="3" id="KW-1185">Reference proteome</keyword>
<organism evidence="2 3">
    <name type="scientific">Longivirga aurantiaca</name>
    <dbReference type="NCBI Taxonomy" id="1837743"/>
    <lineage>
        <taxon>Bacteria</taxon>
        <taxon>Bacillati</taxon>
        <taxon>Actinomycetota</taxon>
        <taxon>Actinomycetes</taxon>
        <taxon>Sporichthyales</taxon>
        <taxon>Sporichthyaceae</taxon>
        <taxon>Longivirga</taxon>
    </lineage>
</organism>
<gene>
    <name evidence="2" type="ORF">ACFQGU_02540</name>
</gene>
<evidence type="ECO:0000313" key="3">
    <source>
        <dbReference type="Proteomes" id="UP001596138"/>
    </source>
</evidence>
<dbReference type="EMBL" id="JBHSTI010000002">
    <property type="protein sequence ID" value="MFC6236740.1"/>
    <property type="molecule type" value="Genomic_DNA"/>
</dbReference>
<name>A0ABW1SY22_9ACTN</name>
<feature type="transmembrane region" description="Helical" evidence="1">
    <location>
        <begin position="108"/>
        <end position="129"/>
    </location>
</feature>
<dbReference type="Pfam" id="PF12811">
    <property type="entry name" value="BaxI_1"/>
    <property type="match status" value="1"/>
</dbReference>
<dbReference type="RefSeq" id="WP_386763777.1">
    <property type="nucleotide sequence ID" value="NZ_JBHSTI010000002.1"/>
</dbReference>
<evidence type="ECO:0000313" key="2">
    <source>
        <dbReference type="EMBL" id="MFC6236740.1"/>
    </source>
</evidence>
<feature type="transmembrane region" description="Helical" evidence="1">
    <location>
        <begin position="141"/>
        <end position="164"/>
    </location>
</feature>
<feature type="transmembrane region" description="Helical" evidence="1">
    <location>
        <begin position="80"/>
        <end position="102"/>
    </location>
</feature>
<keyword evidence="1" id="KW-0472">Membrane</keyword>
<dbReference type="Proteomes" id="UP001596138">
    <property type="component" value="Unassembled WGS sequence"/>
</dbReference>
<keyword evidence="1" id="KW-0812">Transmembrane</keyword>
<proteinExistence type="predicted"/>
<feature type="transmembrane region" description="Helical" evidence="1">
    <location>
        <begin position="170"/>
        <end position="192"/>
    </location>
</feature>
<reference evidence="3" key="1">
    <citation type="journal article" date="2019" name="Int. J. Syst. Evol. Microbiol.">
        <title>The Global Catalogue of Microorganisms (GCM) 10K type strain sequencing project: providing services to taxonomists for standard genome sequencing and annotation.</title>
        <authorList>
            <consortium name="The Broad Institute Genomics Platform"/>
            <consortium name="The Broad Institute Genome Sequencing Center for Infectious Disease"/>
            <person name="Wu L."/>
            <person name="Ma J."/>
        </authorList>
    </citation>
    <scope>NUCLEOTIDE SEQUENCE [LARGE SCALE GENOMIC DNA]</scope>
    <source>
        <strain evidence="3">CGMCC 4.7317</strain>
    </source>
</reference>
<feature type="transmembrane region" description="Helical" evidence="1">
    <location>
        <begin position="55"/>
        <end position="73"/>
    </location>
</feature>
<feature type="transmembrane region" description="Helical" evidence="1">
    <location>
        <begin position="213"/>
        <end position="230"/>
    </location>
</feature>
<evidence type="ECO:0000256" key="1">
    <source>
        <dbReference type="SAM" id="Phobius"/>
    </source>
</evidence>
<feature type="transmembrane region" description="Helical" evidence="1">
    <location>
        <begin position="29"/>
        <end position="49"/>
    </location>
</feature>
<sequence>MANQMLAEVQKALQDTTPQAEERLALPDVLVTTAACLGIAVVAAVPGWIYLSGSFALYLALIIGLMFFGIYVARRSPVSAPLALVYSAALGLMMGAFSHMAVGQGGNVALITQAIIGTFAGVIGMLAVYSTSWGKKASRAYKLFAGLAIGYLVLGLANIVAVLFGVGGGWGFYGVSGIGLVLCALGVALAAWSLLIDIGRADQAIQGGAPRNWSWSLGMSLASSIVWLYMELLRFLSIANR</sequence>
<dbReference type="PANTHER" id="PTHR41282">
    <property type="entry name" value="CONSERVED TRANSMEMBRANE PROTEIN-RELATED"/>
    <property type="match status" value="1"/>
</dbReference>